<reference evidence="6 7" key="1">
    <citation type="submission" date="2016-03" db="EMBL/GenBank/DDBJ databases">
        <title>How can Kluyveromyces marxianus grow so fast - potential evolutionary course in Saccharomyces Complex revealed by comparative genomics.</title>
        <authorList>
            <person name="Mo W."/>
            <person name="Lu W."/>
            <person name="Yang X."/>
            <person name="Qi J."/>
            <person name="Lv H."/>
        </authorList>
    </citation>
    <scope>NUCLEOTIDE SEQUENCE [LARGE SCALE GENOMIC DNA]</scope>
    <source>
        <strain evidence="6 7">FIM1</strain>
    </source>
</reference>
<organism evidence="6 7">
    <name type="scientific">Kluyveromyces marxianus</name>
    <name type="common">Yeast</name>
    <name type="synonym">Candida kefyr</name>
    <dbReference type="NCBI Taxonomy" id="4911"/>
    <lineage>
        <taxon>Eukaryota</taxon>
        <taxon>Fungi</taxon>
        <taxon>Dikarya</taxon>
        <taxon>Ascomycota</taxon>
        <taxon>Saccharomycotina</taxon>
        <taxon>Saccharomycetes</taxon>
        <taxon>Saccharomycetales</taxon>
        <taxon>Saccharomycetaceae</taxon>
        <taxon>Kluyveromyces</taxon>
    </lineage>
</organism>
<dbReference type="EMBL" id="CP015054">
    <property type="protein sequence ID" value="QGN13379.1"/>
    <property type="molecule type" value="Genomic_DNA"/>
</dbReference>
<comment type="subcellular location">
    <subcellularLocation>
        <location evidence="1">Membrane</location>
        <topology evidence="1">Multi-pass membrane protein</topology>
    </subcellularLocation>
</comment>
<dbReference type="PANTHER" id="PTHR23507">
    <property type="entry name" value="ZGC:174356"/>
    <property type="match status" value="1"/>
</dbReference>
<dbReference type="Gene3D" id="1.20.1250.20">
    <property type="entry name" value="MFS general substrate transporter like domains"/>
    <property type="match status" value="1"/>
</dbReference>
<dbReference type="SUPFAM" id="SSF103473">
    <property type="entry name" value="MFS general substrate transporter"/>
    <property type="match status" value="1"/>
</dbReference>
<dbReference type="InterPro" id="IPR036259">
    <property type="entry name" value="MFS_trans_sf"/>
</dbReference>
<keyword evidence="4 5" id="KW-0472">Membrane</keyword>
<evidence type="ECO:0000313" key="7">
    <source>
        <dbReference type="Proteomes" id="UP000422736"/>
    </source>
</evidence>
<accession>A0ABX6ER60</accession>
<feature type="transmembrane region" description="Helical" evidence="5">
    <location>
        <begin position="411"/>
        <end position="436"/>
    </location>
</feature>
<dbReference type="PANTHER" id="PTHR23507:SF1">
    <property type="entry name" value="FI18259P1-RELATED"/>
    <property type="match status" value="1"/>
</dbReference>
<feature type="transmembrane region" description="Helical" evidence="5">
    <location>
        <begin position="547"/>
        <end position="567"/>
    </location>
</feature>
<feature type="transmembrane region" description="Helical" evidence="5">
    <location>
        <begin position="81"/>
        <end position="105"/>
    </location>
</feature>
<feature type="transmembrane region" description="Helical" evidence="5">
    <location>
        <begin position="220"/>
        <end position="240"/>
    </location>
</feature>
<keyword evidence="2 5" id="KW-0812">Transmembrane</keyword>
<dbReference type="InterPro" id="IPR011701">
    <property type="entry name" value="MFS"/>
</dbReference>
<feature type="transmembrane region" description="Helical" evidence="5">
    <location>
        <begin position="376"/>
        <end position="399"/>
    </location>
</feature>
<keyword evidence="7" id="KW-1185">Reference proteome</keyword>
<evidence type="ECO:0000256" key="2">
    <source>
        <dbReference type="ARBA" id="ARBA00022692"/>
    </source>
</evidence>
<evidence type="ECO:0000256" key="1">
    <source>
        <dbReference type="ARBA" id="ARBA00004141"/>
    </source>
</evidence>
<evidence type="ECO:0000256" key="4">
    <source>
        <dbReference type="ARBA" id="ARBA00023136"/>
    </source>
</evidence>
<proteinExistence type="predicted"/>
<gene>
    <name evidence="6" type="ORF">FIM1_16</name>
</gene>
<feature type="transmembrane region" description="Helical" evidence="5">
    <location>
        <begin position="261"/>
        <end position="281"/>
    </location>
</feature>
<evidence type="ECO:0000256" key="3">
    <source>
        <dbReference type="ARBA" id="ARBA00022989"/>
    </source>
</evidence>
<name>A0ABX6ER60_KLUMA</name>
<sequence length="589" mass="65818">MIDVLIGKHDSRKCLYEDIDVTEMTVPNPQNMCGDSDHMNPKNEDGVPYKESLKVLEQRWFEETQVNNMNLKWYQRPTKTLLFLVLTLHTLSFTILMGPLVILMLQNICTKEAPTIIHHHGSGGMKMPTNKFKRMEMGGSAGTGGLEGCKNENSQEILSNVQSILSFISGILGILMSGKYGQLSDRFGRIFVLKILGLINLINSFCAIIYFHFFKQYHQFWMILLLSPGYFSGGIMTIIANGNSYLNDIVTPQHRAASISVLMSLVYCALGIGPLIGSLIVKHSGNNMIPLFFSIGFGGISTLLSFSVLKESRHPEALRLSKELYQQRSIEPQHSNMLLKYIHVVLNSVSSFFTPLKSLWLPKTETGSLIHRVNVLTLLFVDNFNMAVTIGTMSPIILFSIWKYNWTSVDIGYYMSIGGFGKAFVLLVFAPTLLSILTNRCRFNVNPYSVDSVDRFTILSSLIFVSVSLLVVICINDPSGVYISSILQSLGGMISPVTQSAIAKYSNVTNSGEIFGAIALVRHVSMLIFPPLFLQIYSHSIKFSAKFFLFVPLVVSLMTIAVSLFGLKQHKEFHLEHCENIEPLNDSDI</sequence>
<feature type="transmembrane region" description="Helical" evidence="5">
    <location>
        <begin position="157"/>
        <end position="178"/>
    </location>
</feature>
<feature type="transmembrane region" description="Helical" evidence="5">
    <location>
        <begin position="287"/>
        <end position="309"/>
    </location>
</feature>
<keyword evidence="3 5" id="KW-1133">Transmembrane helix</keyword>
<evidence type="ECO:0000313" key="6">
    <source>
        <dbReference type="EMBL" id="QGN13379.1"/>
    </source>
</evidence>
<feature type="transmembrane region" description="Helical" evidence="5">
    <location>
        <begin position="514"/>
        <end position="535"/>
    </location>
</feature>
<dbReference type="Proteomes" id="UP000422736">
    <property type="component" value="Chromosome 1"/>
</dbReference>
<dbReference type="Pfam" id="PF07690">
    <property type="entry name" value="MFS_1"/>
    <property type="match status" value="1"/>
</dbReference>
<feature type="transmembrane region" description="Helical" evidence="5">
    <location>
        <begin position="190"/>
        <end position="214"/>
    </location>
</feature>
<protein>
    <submittedName>
        <fullName evidence="6">MFS 1</fullName>
    </submittedName>
</protein>
<feature type="transmembrane region" description="Helical" evidence="5">
    <location>
        <begin position="456"/>
        <end position="475"/>
    </location>
</feature>
<evidence type="ECO:0000256" key="5">
    <source>
        <dbReference type="SAM" id="Phobius"/>
    </source>
</evidence>